<gene>
    <name evidence="2" type="ORF">CP965_13740</name>
</gene>
<dbReference type="EMBL" id="NXIE01000008">
    <property type="protein sequence ID" value="RXK11491.1"/>
    <property type="molecule type" value="Genomic_DNA"/>
</dbReference>
<keyword evidence="1" id="KW-0472">Membrane</keyword>
<organism evidence="2 3">
    <name type="scientific">Halarcobacter mediterraneus</name>
    <dbReference type="NCBI Taxonomy" id="2023153"/>
    <lineage>
        <taxon>Bacteria</taxon>
        <taxon>Pseudomonadati</taxon>
        <taxon>Campylobacterota</taxon>
        <taxon>Epsilonproteobacteria</taxon>
        <taxon>Campylobacterales</taxon>
        <taxon>Arcobacteraceae</taxon>
        <taxon>Halarcobacter</taxon>
    </lineage>
</organism>
<feature type="transmembrane region" description="Helical" evidence="1">
    <location>
        <begin position="131"/>
        <end position="152"/>
    </location>
</feature>
<evidence type="ECO:0000313" key="3">
    <source>
        <dbReference type="Proteomes" id="UP000289718"/>
    </source>
</evidence>
<dbReference type="OrthoDB" id="5347922at2"/>
<evidence type="ECO:0000256" key="1">
    <source>
        <dbReference type="SAM" id="Phobius"/>
    </source>
</evidence>
<proteinExistence type="predicted"/>
<keyword evidence="3" id="KW-1185">Reference proteome</keyword>
<evidence type="ECO:0000313" key="2">
    <source>
        <dbReference type="EMBL" id="RXK11491.1"/>
    </source>
</evidence>
<keyword evidence="1" id="KW-0812">Transmembrane</keyword>
<reference evidence="2 3" key="1">
    <citation type="submission" date="2017-09" db="EMBL/GenBank/DDBJ databases">
        <title>Genomics of the genus Arcobacter.</title>
        <authorList>
            <person name="Perez-Cataluna A."/>
            <person name="Figueras M.J."/>
            <person name="Salas-Masso N."/>
        </authorList>
    </citation>
    <scope>NUCLEOTIDE SEQUENCE [LARGE SCALE GENOMIC DNA]</scope>
    <source>
        <strain evidence="2 3">F156-34</strain>
    </source>
</reference>
<sequence length="166" mass="18116">MKKIYKLLLILVLPISLYSHSLLLNLIDNEDGTMTIVGGFNTGESAAGALIKLEALSSGEILLEQRLSDSSELTVDIPNIPYQVILDGGPGHTVSKEGIEPEEGFIKPKKEQTKKKERPSRANAQISSSKAVTISILIAFILLFATIIISIINTNKLMKELQSKSR</sequence>
<dbReference type="RefSeq" id="WP_129062680.1">
    <property type="nucleotide sequence ID" value="NZ_NXIE01000008.1"/>
</dbReference>
<keyword evidence="1" id="KW-1133">Transmembrane helix</keyword>
<dbReference type="AlphaFoldDB" id="A0A4Q1AUN2"/>
<protein>
    <submittedName>
        <fullName evidence="2">Uncharacterized protein</fullName>
    </submittedName>
</protein>
<dbReference type="Proteomes" id="UP000289718">
    <property type="component" value="Unassembled WGS sequence"/>
</dbReference>
<accession>A0A4Q1AUN2</accession>
<comment type="caution">
    <text evidence="2">The sequence shown here is derived from an EMBL/GenBank/DDBJ whole genome shotgun (WGS) entry which is preliminary data.</text>
</comment>
<name>A0A4Q1AUN2_9BACT</name>